<dbReference type="GO" id="GO:0120159">
    <property type="term" value="F:rRNA pseudouridine synthase activity"/>
    <property type="evidence" value="ECO:0007669"/>
    <property type="project" value="UniProtKB-ARBA"/>
</dbReference>
<comment type="function">
    <text evidence="6">Responsible for synthesis of pseudouridine from uracil.</text>
</comment>
<dbReference type="InterPro" id="IPR050188">
    <property type="entry name" value="RluA_PseudoU_synthase"/>
</dbReference>
<dbReference type="SUPFAM" id="SSF55174">
    <property type="entry name" value="Alpha-L RNA-binding motif"/>
    <property type="match status" value="1"/>
</dbReference>
<dbReference type="Gene3D" id="3.30.2350.10">
    <property type="entry name" value="Pseudouridine synthase"/>
    <property type="match status" value="1"/>
</dbReference>
<protein>
    <recommendedName>
        <fullName evidence="6">Pseudouridine synthase</fullName>
        <ecNumber evidence="6">5.4.99.-</ecNumber>
    </recommendedName>
</protein>
<dbReference type="PANTHER" id="PTHR21600">
    <property type="entry name" value="MITOCHONDRIAL RNA PSEUDOURIDINE SYNTHASE"/>
    <property type="match status" value="1"/>
</dbReference>
<feature type="active site" evidence="4">
    <location>
        <position position="135"/>
    </location>
</feature>
<evidence type="ECO:0000256" key="6">
    <source>
        <dbReference type="RuleBase" id="RU362028"/>
    </source>
</evidence>
<dbReference type="GO" id="GO:0000455">
    <property type="term" value="P:enzyme-directed rRNA pseudouridine synthesis"/>
    <property type="evidence" value="ECO:0007669"/>
    <property type="project" value="TreeGrafter"/>
</dbReference>
<evidence type="ECO:0000256" key="1">
    <source>
        <dbReference type="ARBA" id="ARBA00000073"/>
    </source>
</evidence>
<reference evidence="8" key="1">
    <citation type="submission" date="2016-04" db="EMBL/GenBank/DDBJ databases">
        <authorList>
            <person name="Evans L.H."/>
            <person name="Alamgir A."/>
            <person name="Owens N."/>
            <person name="Weber N.D."/>
            <person name="Virtaneva K."/>
            <person name="Barbian K."/>
            <person name="Babar A."/>
            <person name="Rosenke K."/>
        </authorList>
    </citation>
    <scope>NUCLEOTIDE SEQUENCE</scope>
    <source>
        <strain evidence="8">86</strain>
    </source>
</reference>
<dbReference type="PROSITE" id="PS01129">
    <property type="entry name" value="PSI_RLU"/>
    <property type="match status" value="1"/>
</dbReference>
<dbReference type="InterPro" id="IPR006224">
    <property type="entry name" value="PsdUridine_synth_RluA-like_CS"/>
</dbReference>
<evidence type="ECO:0000259" key="7">
    <source>
        <dbReference type="SMART" id="SM00363"/>
    </source>
</evidence>
<comment type="similarity">
    <text evidence="2 6">Belongs to the pseudouridine synthase RluA family.</text>
</comment>
<dbReference type="PANTHER" id="PTHR21600:SF44">
    <property type="entry name" value="RIBOSOMAL LARGE SUBUNIT PSEUDOURIDINE SYNTHASE D"/>
    <property type="match status" value="1"/>
</dbReference>
<dbReference type="AlphaFoldDB" id="A0A212J102"/>
<proteinExistence type="inferred from homology"/>
<keyword evidence="3 6" id="KW-0413">Isomerase</keyword>
<dbReference type="InterPro" id="IPR002942">
    <property type="entry name" value="S4_RNA-bd"/>
</dbReference>
<feature type="domain" description="RNA-binding S4" evidence="7">
    <location>
        <begin position="19"/>
        <end position="82"/>
    </location>
</feature>
<dbReference type="SMART" id="SM00363">
    <property type="entry name" value="S4"/>
    <property type="match status" value="1"/>
</dbReference>
<dbReference type="InterPro" id="IPR006145">
    <property type="entry name" value="PsdUridine_synth_RsuA/RluA"/>
</dbReference>
<evidence type="ECO:0000256" key="3">
    <source>
        <dbReference type="ARBA" id="ARBA00023235"/>
    </source>
</evidence>
<dbReference type="Gene3D" id="3.10.290.10">
    <property type="entry name" value="RNA-binding S4 domain"/>
    <property type="match status" value="1"/>
</dbReference>
<dbReference type="InterPro" id="IPR006225">
    <property type="entry name" value="PsdUridine_synth_RluC/D"/>
</dbReference>
<sequence length="300" mass="33579">MNEKKKKQNTDYQVGEAGMLLPFLLERVKGKSRNTVKGLLSRKQVQVDGKTVTKFDHPLRPGQTVTLLPPPEYQPPKAPFEFLYEDGDILVIDKPAGLLTVATEKEKNRTAYHMVTDYVRECSHGGRVFVVHRLDRDTSGVVLFAKNEETKRALQENWGENVEKRVYLAVVEGRPPKEKGTCRSWLLETVTHLVWSGGPDSGGKEAITHYEVLASEGGYSLLRVSLDTGRKNQIRVQMQELGCPVAGDKQYGAATSPMGRLGLHACELAFADPRTGERVSFTAPTPREFKKLFPSWKERG</sequence>
<dbReference type="GO" id="GO:0003723">
    <property type="term" value="F:RNA binding"/>
    <property type="evidence" value="ECO:0007669"/>
    <property type="project" value="UniProtKB-KW"/>
</dbReference>
<evidence type="ECO:0000256" key="4">
    <source>
        <dbReference type="PIRSR" id="PIRSR606225-1"/>
    </source>
</evidence>
<keyword evidence="5" id="KW-0694">RNA-binding</keyword>
<dbReference type="CDD" id="cd02869">
    <property type="entry name" value="PseudoU_synth_RluA_like"/>
    <property type="match status" value="1"/>
</dbReference>
<gene>
    <name evidence="8" type="ORF">KL86CLO1_10324</name>
</gene>
<dbReference type="CDD" id="cd00165">
    <property type="entry name" value="S4"/>
    <property type="match status" value="1"/>
</dbReference>
<dbReference type="SUPFAM" id="SSF55120">
    <property type="entry name" value="Pseudouridine synthase"/>
    <property type="match status" value="1"/>
</dbReference>
<dbReference type="NCBIfam" id="TIGR00005">
    <property type="entry name" value="rluA_subfam"/>
    <property type="match status" value="1"/>
</dbReference>
<name>A0A212J102_9FIRM</name>
<dbReference type="InterPro" id="IPR036986">
    <property type="entry name" value="S4_RNA-bd_sf"/>
</dbReference>
<accession>A0A212J102</accession>
<dbReference type="EMBL" id="FLUN01000001">
    <property type="protein sequence ID" value="SBV93014.1"/>
    <property type="molecule type" value="Genomic_DNA"/>
</dbReference>
<dbReference type="Pfam" id="PF00849">
    <property type="entry name" value="PseudoU_synth_2"/>
    <property type="match status" value="1"/>
</dbReference>
<evidence type="ECO:0000313" key="8">
    <source>
        <dbReference type="EMBL" id="SBV93014.1"/>
    </source>
</evidence>
<evidence type="ECO:0000256" key="2">
    <source>
        <dbReference type="ARBA" id="ARBA00010876"/>
    </source>
</evidence>
<dbReference type="EC" id="5.4.99.-" evidence="6"/>
<comment type="catalytic activity">
    <reaction evidence="1 6">
        <text>a uridine in RNA = a pseudouridine in RNA</text>
        <dbReference type="Rhea" id="RHEA:48348"/>
        <dbReference type="Rhea" id="RHEA-COMP:12068"/>
        <dbReference type="Rhea" id="RHEA-COMP:12069"/>
        <dbReference type="ChEBI" id="CHEBI:65314"/>
        <dbReference type="ChEBI" id="CHEBI:65315"/>
    </reaction>
</comment>
<organism evidence="8">
    <name type="scientific">uncultured Eubacteriales bacterium</name>
    <dbReference type="NCBI Taxonomy" id="172733"/>
    <lineage>
        <taxon>Bacteria</taxon>
        <taxon>Bacillati</taxon>
        <taxon>Bacillota</taxon>
        <taxon>Clostridia</taxon>
        <taxon>Eubacteriales</taxon>
        <taxon>environmental samples</taxon>
    </lineage>
</organism>
<dbReference type="PROSITE" id="PS50889">
    <property type="entry name" value="S4"/>
    <property type="match status" value="1"/>
</dbReference>
<dbReference type="InterPro" id="IPR020103">
    <property type="entry name" value="PsdUridine_synth_cat_dom_sf"/>
</dbReference>
<evidence type="ECO:0000256" key="5">
    <source>
        <dbReference type="PROSITE-ProRule" id="PRU00182"/>
    </source>
</evidence>